<keyword evidence="5" id="KW-0653">Protein transport</keyword>
<evidence type="ECO:0000256" key="3">
    <source>
        <dbReference type="ARBA" id="ARBA00022448"/>
    </source>
</evidence>
<evidence type="ECO:0000256" key="11">
    <source>
        <dbReference type="ARBA" id="ARBA00034535"/>
    </source>
</evidence>
<dbReference type="InterPro" id="IPR007223">
    <property type="entry name" value="Peroxin-13_N"/>
</dbReference>
<dbReference type="RefSeq" id="XP_030760178.1">
    <property type="nucleotide sequence ID" value="XM_030904318.1"/>
</dbReference>
<dbReference type="FunCoup" id="A0A6J2Y8L2">
    <property type="interactions" value="609"/>
</dbReference>
<keyword evidence="4" id="KW-0812">Transmembrane</keyword>
<dbReference type="PANTHER" id="PTHR19332">
    <property type="entry name" value="PEROXISOMAL MEMBRANE PROTEIN PEX13"/>
    <property type="match status" value="1"/>
</dbReference>
<dbReference type="SMART" id="SM00326">
    <property type="entry name" value="SH3"/>
    <property type="match status" value="1"/>
</dbReference>
<evidence type="ECO:0000256" key="9">
    <source>
        <dbReference type="ARBA" id="ARBA00023140"/>
    </source>
</evidence>
<keyword evidence="8" id="KW-0472">Membrane</keyword>
<dbReference type="InterPro" id="IPR036028">
    <property type="entry name" value="SH3-like_dom_sf"/>
</dbReference>
<keyword evidence="7" id="KW-0811">Translocation</keyword>
<dbReference type="PANTHER" id="PTHR19332:SF1">
    <property type="entry name" value="PEROXISOMAL MEMBRANE PROTEIN PEX13"/>
    <property type="match status" value="1"/>
</dbReference>
<dbReference type="InterPro" id="IPR035463">
    <property type="entry name" value="Pex13"/>
</dbReference>
<organism evidence="16 17">
    <name type="scientific">Sitophilus oryzae</name>
    <name type="common">Rice weevil</name>
    <name type="synonym">Curculio oryzae</name>
    <dbReference type="NCBI Taxonomy" id="7048"/>
    <lineage>
        <taxon>Eukaryota</taxon>
        <taxon>Metazoa</taxon>
        <taxon>Ecdysozoa</taxon>
        <taxon>Arthropoda</taxon>
        <taxon>Hexapoda</taxon>
        <taxon>Insecta</taxon>
        <taxon>Pterygota</taxon>
        <taxon>Neoptera</taxon>
        <taxon>Endopterygota</taxon>
        <taxon>Coleoptera</taxon>
        <taxon>Polyphaga</taxon>
        <taxon>Cucujiformia</taxon>
        <taxon>Curculionidae</taxon>
        <taxon>Dryophthorinae</taxon>
        <taxon>Sitophilus</taxon>
    </lineage>
</organism>
<evidence type="ECO:0000256" key="5">
    <source>
        <dbReference type="ARBA" id="ARBA00022927"/>
    </source>
</evidence>
<dbReference type="InterPro" id="IPR001452">
    <property type="entry name" value="SH3_domain"/>
</dbReference>
<evidence type="ECO:0000256" key="7">
    <source>
        <dbReference type="ARBA" id="ARBA00023010"/>
    </source>
</evidence>
<feature type="compositionally biased region" description="Basic and acidic residues" evidence="14">
    <location>
        <begin position="381"/>
        <end position="393"/>
    </location>
</feature>
<protein>
    <recommendedName>
        <fullName evidence="11">Peroxisomal membrane protein PEX13</fullName>
    </recommendedName>
    <alternativeName>
        <fullName evidence="10">Peroxin-13</fullName>
    </alternativeName>
</protein>
<feature type="domain" description="SH3" evidence="15">
    <location>
        <begin position="254"/>
        <end position="321"/>
    </location>
</feature>
<evidence type="ECO:0000256" key="14">
    <source>
        <dbReference type="SAM" id="MobiDB-lite"/>
    </source>
</evidence>
<evidence type="ECO:0000256" key="4">
    <source>
        <dbReference type="ARBA" id="ARBA00022692"/>
    </source>
</evidence>
<evidence type="ECO:0000256" key="13">
    <source>
        <dbReference type="PROSITE-ProRule" id="PRU00192"/>
    </source>
</evidence>
<keyword evidence="2 13" id="KW-0728">SH3 domain</keyword>
<reference evidence="17" key="1">
    <citation type="submission" date="2025-08" db="UniProtKB">
        <authorList>
            <consortium name="RefSeq"/>
        </authorList>
    </citation>
    <scope>IDENTIFICATION</scope>
    <source>
        <tissue evidence="17">Gonads</tissue>
    </source>
</reference>
<evidence type="ECO:0000256" key="6">
    <source>
        <dbReference type="ARBA" id="ARBA00022989"/>
    </source>
</evidence>
<evidence type="ECO:0000256" key="12">
    <source>
        <dbReference type="ARBA" id="ARBA00046271"/>
    </source>
</evidence>
<keyword evidence="16" id="KW-1185">Reference proteome</keyword>
<dbReference type="SUPFAM" id="SSF50044">
    <property type="entry name" value="SH3-domain"/>
    <property type="match status" value="1"/>
</dbReference>
<proteinExistence type="inferred from homology"/>
<evidence type="ECO:0000313" key="17">
    <source>
        <dbReference type="RefSeq" id="XP_030760178.1"/>
    </source>
</evidence>
<comment type="subcellular location">
    <subcellularLocation>
        <location evidence="12">Peroxisome membrane</location>
    </subcellularLocation>
</comment>
<gene>
    <name evidence="17" type="primary">LOC115885411</name>
</gene>
<dbReference type="GO" id="GO:0016560">
    <property type="term" value="P:protein import into peroxisome matrix, docking"/>
    <property type="evidence" value="ECO:0007669"/>
    <property type="project" value="InterPro"/>
</dbReference>
<dbReference type="Pfam" id="PF04088">
    <property type="entry name" value="Peroxin-13_N"/>
    <property type="match status" value="1"/>
</dbReference>
<dbReference type="PROSITE" id="PS50002">
    <property type="entry name" value="SH3"/>
    <property type="match status" value="1"/>
</dbReference>
<evidence type="ECO:0000256" key="10">
    <source>
        <dbReference type="ARBA" id="ARBA00029693"/>
    </source>
</evidence>
<dbReference type="OrthoDB" id="10037838at2759"/>
<dbReference type="GO" id="GO:1990429">
    <property type="term" value="C:peroxisomal importomer complex"/>
    <property type="evidence" value="ECO:0007669"/>
    <property type="project" value="TreeGrafter"/>
</dbReference>
<dbReference type="KEGG" id="soy:115885411"/>
<evidence type="ECO:0000256" key="8">
    <source>
        <dbReference type="ARBA" id="ARBA00023136"/>
    </source>
</evidence>
<feature type="region of interest" description="Disordered" evidence="14">
    <location>
        <begin position="329"/>
        <end position="349"/>
    </location>
</feature>
<evidence type="ECO:0000256" key="1">
    <source>
        <dbReference type="ARBA" id="ARBA00006033"/>
    </source>
</evidence>
<evidence type="ECO:0000259" key="15">
    <source>
        <dbReference type="PROSITE" id="PS50002"/>
    </source>
</evidence>
<comment type="similarity">
    <text evidence="1">Belongs to the peroxin-13 family.</text>
</comment>
<keyword evidence="9" id="KW-0576">Peroxisome</keyword>
<evidence type="ECO:0000313" key="16">
    <source>
        <dbReference type="Proteomes" id="UP000504635"/>
    </source>
</evidence>
<dbReference type="GeneID" id="115885411"/>
<keyword evidence="6" id="KW-1133">Transmembrane helix</keyword>
<dbReference type="Gene3D" id="2.30.30.40">
    <property type="entry name" value="SH3 Domains"/>
    <property type="match status" value="1"/>
</dbReference>
<dbReference type="GO" id="GO:0005778">
    <property type="term" value="C:peroxisomal membrane"/>
    <property type="evidence" value="ECO:0007669"/>
    <property type="project" value="UniProtKB-SubCell"/>
</dbReference>
<accession>A0A6J2Y8L2</accession>
<evidence type="ECO:0000256" key="2">
    <source>
        <dbReference type="ARBA" id="ARBA00022443"/>
    </source>
</evidence>
<dbReference type="AlphaFoldDB" id="A0A6J2Y8L2"/>
<name>A0A6J2Y8L2_SITOR</name>
<feature type="region of interest" description="Disordered" evidence="14">
    <location>
        <begin position="367"/>
        <end position="393"/>
    </location>
</feature>
<dbReference type="Proteomes" id="UP000504635">
    <property type="component" value="Unplaced"/>
</dbReference>
<sequence>MTSSKPWDASLYLQNAQFGRNPNPPLPIGRSAPVLPPRPLSSGINSYNTPYSTPYSLNSYNAPYSSYGGFGAPYRPSYNSYGSYGGGFNNYGPFDYSRDDHERRFIQYAEESSQRTFASVESVVRAFNSFAMMLDNTFFAMTSSFRAILGVAENFGRLRTMFGHIWYSVNIFRFISWLVRKFRQMLGLKVSRSQNSLAWNEAAKGIAGSASGGSVPGSSWPTLAFLGVIVSAPYIISRFLPKYEDKLNPDNWKSAGIMAKACFDFVATSPNELTIHTNDNLMLAPAYLQEEMNLKNTGWAYAIHNGKSGVIPLNYIVISKKSPANDKIPVPSRGLMKEEGSSPAKTHTKRVSFGDIQIFDTEDCSVRNERLPPAEDSVSVSKKEKNLVDECNK</sequence>
<dbReference type="InParanoid" id="A0A6J2Y8L2"/>
<keyword evidence="3" id="KW-0813">Transport</keyword>
<dbReference type="Pfam" id="PF07653">
    <property type="entry name" value="SH3_2"/>
    <property type="match status" value="1"/>
</dbReference>